<gene>
    <name evidence="4" type="ORF">NYG85_09365</name>
</gene>
<evidence type="ECO:0000256" key="2">
    <source>
        <dbReference type="PROSITE-ProRule" id="PRU00335"/>
    </source>
</evidence>
<dbReference type="Proteomes" id="UP001173801">
    <property type="component" value="Unassembled WGS sequence"/>
</dbReference>
<dbReference type="EMBL" id="JANURM010000015">
    <property type="protein sequence ID" value="MDL0089565.1"/>
    <property type="molecule type" value="Genomic_DNA"/>
</dbReference>
<organism evidence="4 5">
    <name type="scientific">Campylobacter gastrosuis</name>
    <dbReference type="NCBI Taxonomy" id="2974576"/>
    <lineage>
        <taxon>Bacteria</taxon>
        <taxon>Pseudomonadati</taxon>
        <taxon>Campylobacterota</taxon>
        <taxon>Epsilonproteobacteria</taxon>
        <taxon>Campylobacterales</taxon>
        <taxon>Campylobacteraceae</taxon>
        <taxon>Campylobacter</taxon>
    </lineage>
</organism>
<evidence type="ECO:0000313" key="5">
    <source>
        <dbReference type="Proteomes" id="UP001173801"/>
    </source>
</evidence>
<feature type="DNA-binding region" description="H-T-H motif" evidence="2">
    <location>
        <begin position="35"/>
        <end position="54"/>
    </location>
</feature>
<dbReference type="InterPro" id="IPR009057">
    <property type="entry name" value="Homeodomain-like_sf"/>
</dbReference>
<reference evidence="4" key="1">
    <citation type="submission" date="2022-08" db="EMBL/GenBank/DDBJ databases">
        <authorList>
            <person name="Wang H."/>
        </authorList>
    </citation>
    <scope>NUCLEOTIDE SEQUENCE</scope>
    <source>
        <strain evidence="4">PS10</strain>
    </source>
</reference>
<keyword evidence="1 2" id="KW-0238">DNA-binding</keyword>
<protein>
    <submittedName>
        <fullName evidence="4">TetR/AcrR family transcriptional regulator</fullName>
    </submittedName>
</protein>
<dbReference type="RefSeq" id="WP_284938252.1">
    <property type="nucleotide sequence ID" value="NZ_JANURM010000015.1"/>
</dbReference>
<dbReference type="PROSITE" id="PS50977">
    <property type="entry name" value="HTH_TETR_2"/>
    <property type="match status" value="1"/>
</dbReference>
<sequence>MNKEDRLKLKQSRIMKYFIEATNQIIQKDGISAVNIRNASAIAGYSSATLYNYFDNLTHLIFLATFNQLEEYNKALANCIATCKNSLEVYMQVCKCFCDYAYKKPEIYELLFFSRNDNKFDDYIKQYYELYPEKEYKGLPNFLDKMLHSNNLHQRSFLMLLNCIEDGFLDELNANDFNDICLRFNKTILQDVKERILEPKEATAMTLRYYYQLFRCYTNEQGIKILDDCYEKIVSQMGGGSKAF</sequence>
<accession>A0ABT7HRS7</accession>
<feature type="domain" description="HTH tetR-type" evidence="3">
    <location>
        <begin position="12"/>
        <end position="72"/>
    </location>
</feature>
<dbReference type="SUPFAM" id="SSF46689">
    <property type="entry name" value="Homeodomain-like"/>
    <property type="match status" value="1"/>
</dbReference>
<evidence type="ECO:0000313" key="4">
    <source>
        <dbReference type="EMBL" id="MDL0089565.1"/>
    </source>
</evidence>
<dbReference type="Gene3D" id="1.10.357.10">
    <property type="entry name" value="Tetracycline Repressor, domain 2"/>
    <property type="match status" value="1"/>
</dbReference>
<evidence type="ECO:0000259" key="3">
    <source>
        <dbReference type="PROSITE" id="PS50977"/>
    </source>
</evidence>
<keyword evidence="5" id="KW-1185">Reference proteome</keyword>
<proteinExistence type="predicted"/>
<dbReference type="InterPro" id="IPR001647">
    <property type="entry name" value="HTH_TetR"/>
</dbReference>
<evidence type="ECO:0000256" key="1">
    <source>
        <dbReference type="ARBA" id="ARBA00023125"/>
    </source>
</evidence>
<name>A0ABT7HRS7_9BACT</name>
<comment type="caution">
    <text evidence="4">The sequence shown here is derived from an EMBL/GenBank/DDBJ whole genome shotgun (WGS) entry which is preliminary data.</text>
</comment>
<reference evidence="4" key="2">
    <citation type="journal article" date="2023" name="Microorganisms">
        <title>Isolation and Genomic Characteristics of Cat-Borne Campylobacter felis sp. nov. and Sheep-Borne Campylobacter ovis sp. nov.</title>
        <authorList>
            <person name="Wang H."/>
            <person name="Li Y."/>
            <person name="Gu Y."/>
            <person name="Zhou G."/>
            <person name="Chen X."/>
            <person name="Zhang X."/>
            <person name="Shao Z."/>
            <person name="Zhang J."/>
            <person name="Zhang M."/>
        </authorList>
    </citation>
    <scope>NUCLEOTIDE SEQUENCE</scope>
    <source>
        <strain evidence="4">PS10</strain>
    </source>
</reference>